<evidence type="ECO:0000313" key="2">
    <source>
        <dbReference type="EMBL" id="RQM30053.1"/>
    </source>
</evidence>
<gene>
    <name evidence="2" type="ORF">B5M09_013672</name>
</gene>
<dbReference type="AlphaFoldDB" id="A0A425DL69"/>
<organism evidence="2 3">
    <name type="scientific">Aphanomyces astaci</name>
    <name type="common">Crayfish plague agent</name>
    <dbReference type="NCBI Taxonomy" id="112090"/>
    <lineage>
        <taxon>Eukaryota</taxon>
        <taxon>Sar</taxon>
        <taxon>Stramenopiles</taxon>
        <taxon>Oomycota</taxon>
        <taxon>Saprolegniomycetes</taxon>
        <taxon>Saprolegniales</taxon>
        <taxon>Verrucalvaceae</taxon>
        <taxon>Aphanomyces</taxon>
    </lineage>
</organism>
<accession>A0A425DL69</accession>
<proteinExistence type="predicted"/>
<sequence>MVEAACLYLWDFSIDGLDESEFHERICKIVGEPANKWTVTKAEMEEQCKKLRVDPFGDVASRVVSFMERVNNIIETRGWKSQLKAPNMLKTFIKAVASCITPFDVRDRVEEQMKTVQVSTLVEISKILAEQLERTYQAELVMKSRGGERKRGRDWDEKGQRTGKTRVQLKNEQYQREAYYQYGNAPRPKGGYTQAELKAKRAVKAMIAEDGREQRWIRLNGVFEVPYCPDTGADQNILPQQILEEMMTLQPDLMMAKLPEAKDEVEAALQDLINEAIDKQFPIENVKGLWRVLTKHDIW</sequence>
<name>A0A425DL69_APHAT</name>
<dbReference type="Proteomes" id="UP000284702">
    <property type="component" value="Unassembled WGS sequence"/>
</dbReference>
<feature type="region of interest" description="Disordered" evidence="1">
    <location>
        <begin position="145"/>
        <end position="164"/>
    </location>
</feature>
<reference evidence="2" key="1">
    <citation type="submission" date="2018-07" db="EMBL/GenBank/DDBJ databases">
        <title>Annotation of Aphanomyces astaci genome assembly.</title>
        <authorList>
            <person name="Studholme D.J."/>
        </authorList>
    </citation>
    <scope>NUCLEOTIDE SEQUENCE [LARGE SCALE GENOMIC DNA]</scope>
    <source>
        <strain evidence="2">Pc</strain>
    </source>
</reference>
<protein>
    <submittedName>
        <fullName evidence="2">Uncharacterized protein</fullName>
    </submittedName>
</protein>
<comment type="caution">
    <text evidence="2">The sequence shown here is derived from an EMBL/GenBank/DDBJ whole genome shotgun (WGS) entry which is preliminary data.</text>
</comment>
<feature type="compositionally biased region" description="Basic and acidic residues" evidence="1">
    <location>
        <begin position="145"/>
        <end position="160"/>
    </location>
</feature>
<dbReference type="EMBL" id="MZMZ02000985">
    <property type="protein sequence ID" value="RQM30053.1"/>
    <property type="molecule type" value="Genomic_DNA"/>
</dbReference>
<keyword evidence="3" id="KW-1185">Reference proteome</keyword>
<evidence type="ECO:0000256" key="1">
    <source>
        <dbReference type="SAM" id="MobiDB-lite"/>
    </source>
</evidence>
<evidence type="ECO:0000313" key="3">
    <source>
        <dbReference type="Proteomes" id="UP000284702"/>
    </source>
</evidence>